<evidence type="ECO:0000313" key="1">
    <source>
        <dbReference type="EMBL" id="KAJ2954983.1"/>
    </source>
</evidence>
<gene>
    <name evidence="1" type="ORF">NQ176_g11444</name>
</gene>
<sequence length="144" mass="16012">MGSKGGSSTLHGDQRPPVNKGVEKRTEQNEVAAAFIAQILAKDPKARVISAGDFNEFAQVQPMRVFAEKSGLINMDDMVNTPVEERYTYLFDMNCQTLDHMYASNALRKGAKFEHLHLNTWQDFDSQVSDHDPSVALFNTCGCA</sequence>
<proteinExistence type="predicted"/>
<evidence type="ECO:0000313" key="2">
    <source>
        <dbReference type="Proteomes" id="UP001143910"/>
    </source>
</evidence>
<dbReference type="EMBL" id="JANJQO010003945">
    <property type="protein sequence ID" value="KAJ2954983.1"/>
    <property type="molecule type" value="Genomic_DNA"/>
</dbReference>
<organism evidence="1 2">
    <name type="scientific">Zarea fungicola</name>
    <dbReference type="NCBI Taxonomy" id="93591"/>
    <lineage>
        <taxon>Eukaryota</taxon>
        <taxon>Fungi</taxon>
        <taxon>Dikarya</taxon>
        <taxon>Ascomycota</taxon>
        <taxon>Pezizomycotina</taxon>
        <taxon>Sordariomycetes</taxon>
        <taxon>Hypocreomycetidae</taxon>
        <taxon>Hypocreales</taxon>
        <taxon>Cordycipitaceae</taxon>
        <taxon>Zarea</taxon>
    </lineage>
</organism>
<name>A0ACC1MAH4_9HYPO</name>
<protein>
    <submittedName>
        <fullName evidence="1">Uncharacterized protein</fullName>
    </submittedName>
</protein>
<comment type="caution">
    <text evidence="1">The sequence shown here is derived from an EMBL/GenBank/DDBJ whole genome shotgun (WGS) entry which is preliminary data.</text>
</comment>
<keyword evidence="2" id="KW-1185">Reference proteome</keyword>
<dbReference type="Proteomes" id="UP001143910">
    <property type="component" value="Unassembled WGS sequence"/>
</dbReference>
<accession>A0ACC1MAH4</accession>
<reference evidence="1" key="1">
    <citation type="submission" date="2022-08" db="EMBL/GenBank/DDBJ databases">
        <title>Genome Sequence of Lecanicillium fungicola.</title>
        <authorList>
            <person name="Buettner E."/>
        </authorList>
    </citation>
    <scope>NUCLEOTIDE SEQUENCE</scope>
    <source>
        <strain evidence="1">Babe33</strain>
    </source>
</reference>